<comment type="subcellular location">
    <subcellularLocation>
        <location evidence="1">Membrane</location>
        <topology evidence="1">Multi-pass membrane protein</topology>
    </subcellularLocation>
</comment>
<evidence type="ECO:0000256" key="2">
    <source>
        <dbReference type="ARBA" id="ARBA00022692"/>
    </source>
</evidence>
<evidence type="ECO:0000313" key="9">
    <source>
        <dbReference type="EMBL" id="GJM55190.1"/>
    </source>
</evidence>
<accession>A0AAV5B0U6</accession>
<dbReference type="SUPFAM" id="SSF57997">
    <property type="entry name" value="Tropomyosin"/>
    <property type="match status" value="1"/>
</dbReference>
<feature type="domain" description="ABC-2 type transporter transmembrane" evidence="8">
    <location>
        <begin position="533"/>
        <end position="705"/>
    </location>
</feature>
<gene>
    <name evidence="9" type="primary">pip</name>
    <name evidence="9" type="ORF">ATOP_08450</name>
</gene>
<name>A0AAV5B0U6_9ACTN</name>
<evidence type="ECO:0000256" key="6">
    <source>
        <dbReference type="SAM" id="MobiDB-lite"/>
    </source>
</evidence>
<feature type="region of interest" description="Disordered" evidence="6">
    <location>
        <begin position="878"/>
        <end position="902"/>
    </location>
</feature>
<evidence type="ECO:0000256" key="5">
    <source>
        <dbReference type="SAM" id="Coils"/>
    </source>
</evidence>
<keyword evidence="5" id="KW-0175">Coiled coil</keyword>
<organism evidence="9 10">
    <name type="scientific">Granulimonas faecalis</name>
    <dbReference type="NCBI Taxonomy" id="2894155"/>
    <lineage>
        <taxon>Bacteria</taxon>
        <taxon>Bacillati</taxon>
        <taxon>Actinomycetota</taxon>
        <taxon>Coriobacteriia</taxon>
        <taxon>Coriobacteriales</taxon>
        <taxon>Kribbibacteriaceae</taxon>
        <taxon>Granulimonas</taxon>
    </lineage>
</organism>
<reference evidence="9" key="1">
    <citation type="journal article" date="2022" name="Int. J. Syst. Evol. Microbiol.">
        <title>Granulimonas faecalis gen. nov., sp. nov., and Leptogranulimonas caecicola gen. nov., sp. nov., novel lactate-producing Atopobiaceae bacteria isolated from mouse intestines, and an emended description of the family Atopobiaceae.</title>
        <authorList>
            <person name="Morinaga K."/>
            <person name="Kusada H."/>
            <person name="Sakamoto S."/>
            <person name="Murakami T."/>
            <person name="Toyoda A."/>
            <person name="Mori H."/>
            <person name="Meng X.Y."/>
            <person name="Takashino M."/>
            <person name="Murotomi K."/>
            <person name="Tamaki H."/>
        </authorList>
    </citation>
    <scope>NUCLEOTIDE SEQUENCE</scope>
    <source>
        <strain evidence="9">OPF53</strain>
    </source>
</reference>
<feature type="transmembrane region" description="Helical" evidence="7">
    <location>
        <begin position="575"/>
        <end position="598"/>
    </location>
</feature>
<dbReference type="InterPro" id="IPR013525">
    <property type="entry name" value="ABC2_TM"/>
</dbReference>
<evidence type="ECO:0000313" key="10">
    <source>
        <dbReference type="Proteomes" id="UP001055025"/>
    </source>
</evidence>
<dbReference type="NCBIfam" id="TIGR03061">
    <property type="entry name" value="pip_yhgE_Nterm"/>
    <property type="match status" value="1"/>
</dbReference>
<sequence length="902" mass="96249">MHNILLIFKRDLVRILKNPVALVVTLGVAVIPALYAWFNILANWDPYENTGTIAVAVANEDAGADVEGQGHVDVGQAVVDALKDNHKLGWTFVDRDDALSGVDSGRFYAAIVIPEDFSADLASVVTGRLDRPRLEYYVNEKLNAVAPKVTDSGASTVESTVNEQFVSTVTDVVTEKAKALAGDVTQGTQGAADSASARIREARGDLEAIGGLVDKTRTTCTSAQAAATDAQGVLDRLSSTVAGSSDTLGSALSQLGEARDQARTLSSRLDDALVGGATTMAGISSTASHDIGALAGDIGGAQATVDSAAAQLQSAQDSLSQAKQRLDQAVADLPVDGPLGDRVAELKQRLQEQSGRIQAQLDAQQEALDRLSKLSDAVKNATSAADSGAQGVNDAVKGAADGLLDTREALSRDSLPQAGQALDDFAGAGSSLQGVLASLSTSIEGARGSLGQLVATVQEADGALGNTREALDGAMGTLDSLSADLAAVTSSEAFSSLKELTEVDSGRLADFMGSPVAIEQKAVFPVANYGSGVTPFYTDLALFVGGFVLVSIYKLEVDREGIENLKPWEAYFGRWLLLFVVGVLQALITCVGDLVLGIQCVSPAAFILAGVVESFVYVNMVYALAVAFKHVGKALAVLIVILQIPGSSGLYPIQMQPDFFRALSPWLPFTYGNNAMREAIAGFYDGHFGHDILMLLLFVVPSLLVGVVLRRYLLNLNRLFDAKLRDTDLMICERTEPPEAHFRLSTLLKAALDSESYLKVFNERCTWFNRHYQRMVHVGFRCLVLCSTVLLVPMFAAGPEVKFTVLVIWICAILALIAFLVVVEYLHERMNEKTDLTSLPHDRLLEMVGESLDREVAPIAPFSRMGWPKGRLEQLLKDARADERRDGDGPAEDDRGRGGDGR</sequence>
<dbReference type="EMBL" id="BQKC01000001">
    <property type="protein sequence ID" value="GJM55190.1"/>
    <property type="molecule type" value="Genomic_DNA"/>
</dbReference>
<evidence type="ECO:0000259" key="8">
    <source>
        <dbReference type="Pfam" id="PF12698"/>
    </source>
</evidence>
<dbReference type="InterPro" id="IPR017501">
    <property type="entry name" value="Phage_infect_YhgE_C"/>
</dbReference>
<feature type="transmembrane region" description="Helical" evidence="7">
    <location>
        <begin position="778"/>
        <end position="797"/>
    </location>
</feature>
<feature type="transmembrane region" description="Helical" evidence="7">
    <location>
        <begin position="635"/>
        <end position="653"/>
    </location>
</feature>
<proteinExistence type="predicted"/>
<feature type="transmembrane region" description="Helical" evidence="7">
    <location>
        <begin position="536"/>
        <end position="555"/>
    </location>
</feature>
<dbReference type="PANTHER" id="PTHR43077">
    <property type="entry name" value="TRANSPORT PERMEASE YVFS-RELATED"/>
    <property type="match status" value="1"/>
</dbReference>
<feature type="transmembrane region" description="Helical" evidence="7">
    <location>
        <begin position="803"/>
        <end position="823"/>
    </location>
</feature>
<feature type="transmembrane region" description="Helical" evidence="7">
    <location>
        <begin position="20"/>
        <end position="38"/>
    </location>
</feature>
<protein>
    <submittedName>
        <fullName evidence="9">ABC transporter</fullName>
    </submittedName>
</protein>
<dbReference type="NCBIfam" id="TIGR03062">
    <property type="entry name" value="pip_yhgE_Cterm"/>
    <property type="match status" value="1"/>
</dbReference>
<evidence type="ECO:0000256" key="1">
    <source>
        <dbReference type="ARBA" id="ARBA00004141"/>
    </source>
</evidence>
<evidence type="ECO:0000256" key="4">
    <source>
        <dbReference type="ARBA" id="ARBA00023136"/>
    </source>
</evidence>
<dbReference type="AlphaFoldDB" id="A0AAV5B0U6"/>
<evidence type="ECO:0000256" key="3">
    <source>
        <dbReference type="ARBA" id="ARBA00022989"/>
    </source>
</evidence>
<dbReference type="Gene3D" id="1.10.287.1490">
    <property type="match status" value="1"/>
</dbReference>
<dbReference type="InterPro" id="IPR051328">
    <property type="entry name" value="T7SS_ABC-Transporter"/>
</dbReference>
<dbReference type="GO" id="GO:0140359">
    <property type="term" value="F:ABC-type transporter activity"/>
    <property type="evidence" value="ECO:0007669"/>
    <property type="project" value="InterPro"/>
</dbReference>
<feature type="transmembrane region" description="Helical" evidence="7">
    <location>
        <begin position="692"/>
        <end position="713"/>
    </location>
</feature>
<feature type="transmembrane region" description="Helical" evidence="7">
    <location>
        <begin position="604"/>
        <end position="628"/>
    </location>
</feature>
<dbReference type="InterPro" id="IPR017500">
    <property type="entry name" value="Phage_infect_YhgE_N"/>
</dbReference>
<evidence type="ECO:0000256" key="7">
    <source>
        <dbReference type="SAM" id="Phobius"/>
    </source>
</evidence>
<feature type="coiled-coil region" evidence="5">
    <location>
        <begin position="305"/>
        <end position="381"/>
    </location>
</feature>
<dbReference type="Proteomes" id="UP001055025">
    <property type="component" value="Unassembled WGS sequence"/>
</dbReference>
<dbReference type="GO" id="GO:0016020">
    <property type="term" value="C:membrane"/>
    <property type="evidence" value="ECO:0007669"/>
    <property type="project" value="UniProtKB-SubCell"/>
</dbReference>
<dbReference type="Gene3D" id="3.40.1710.10">
    <property type="entry name" value="abc type-2 transporter like domain"/>
    <property type="match status" value="1"/>
</dbReference>
<comment type="caution">
    <text evidence="9">The sequence shown here is derived from an EMBL/GenBank/DDBJ whole genome shotgun (WGS) entry which is preliminary data.</text>
</comment>
<keyword evidence="4 7" id="KW-0472">Membrane</keyword>
<keyword evidence="10" id="KW-1185">Reference proteome</keyword>
<dbReference type="RefSeq" id="WP_168353992.1">
    <property type="nucleotide sequence ID" value="NZ_BQKC01000001.1"/>
</dbReference>
<keyword evidence="3 7" id="KW-1133">Transmembrane helix</keyword>
<dbReference type="Pfam" id="PF12698">
    <property type="entry name" value="ABC2_membrane_3"/>
    <property type="match status" value="1"/>
</dbReference>
<dbReference type="PANTHER" id="PTHR43077:SF10">
    <property type="entry name" value="TRANSPORT PERMEASE PROTEIN"/>
    <property type="match status" value="1"/>
</dbReference>
<keyword evidence="2 7" id="KW-0812">Transmembrane</keyword>